<dbReference type="EMBL" id="RZNX01000001">
    <property type="protein sequence ID" value="RUT35924.1"/>
    <property type="molecule type" value="Genomic_DNA"/>
</dbReference>
<dbReference type="GO" id="GO:0070401">
    <property type="term" value="F:NADP+ binding"/>
    <property type="evidence" value="ECO:0007669"/>
    <property type="project" value="UniProtKB-ARBA"/>
</dbReference>
<dbReference type="InterPro" id="IPR012259">
    <property type="entry name" value="DHFR"/>
</dbReference>
<organism evidence="10 11">
    <name type="scientific">Paenibacillus zeisoli</name>
    <dbReference type="NCBI Taxonomy" id="2496267"/>
    <lineage>
        <taxon>Bacteria</taxon>
        <taxon>Bacillati</taxon>
        <taxon>Bacillota</taxon>
        <taxon>Bacilli</taxon>
        <taxon>Bacillales</taxon>
        <taxon>Paenibacillaceae</taxon>
        <taxon>Paenibacillus</taxon>
    </lineage>
</organism>
<keyword evidence="6 8" id="KW-0560">Oxidoreductase</keyword>
<keyword evidence="5 8" id="KW-0521">NADP</keyword>
<dbReference type="PRINTS" id="PR00070">
    <property type="entry name" value="DHFR"/>
</dbReference>
<sequence>MGITLIWAMARGGVMGKDNQLPWRLPADLAFFKAQTLGKTMVMGRKTWESIGSKPLPGRRNVVLTQDEHYTADDGETIHSIQEALDLHKPGEELMVIGGAGVFKHFLPFADKLLVTYIDEDIEGDVIFPKFDWSEFKVIEEVQGVQDEKNRYPYRFVTYERVKAAT</sequence>
<protein>
    <recommendedName>
        <fullName evidence="3 8">Dihydrofolate reductase</fullName>
        <ecNumber evidence="3 8">1.5.1.3</ecNumber>
    </recommendedName>
</protein>
<evidence type="ECO:0000256" key="8">
    <source>
        <dbReference type="PIRNR" id="PIRNR000194"/>
    </source>
</evidence>
<dbReference type="GO" id="GO:0046655">
    <property type="term" value="P:folic acid metabolic process"/>
    <property type="evidence" value="ECO:0007669"/>
    <property type="project" value="TreeGrafter"/>
</dbReference>
<dbReference type="Pfam" id="PF00186">
    <property type="entry name" value="DHFR_1"/>
    <property type="match status" value="1"/>
</dbReference>
<dbReference type="GO" id="GO:0004146">
    <property type="term" value="F:dihydrofolate reductase activity"/>
    <property type="evidence" value="ECO:0007669"/>
    <property type="project" value="UniProtKB-EC"/>
</dbReference>
<dbReference type="GO" id="GO:0046452">
    <property type="term" value="P:dihydrofolate metabolic process"/>
    <property type="evidence" value="ECO:0007669"/>
    <property type="project" value="TreeGrafter"/>
</dbReference>
<dbReference type="EC" id="1.5.1.3" evidence="3 8"/>
<reference evidence="10 11" key="1">
    <citation type="submission" date="2018-12" db="EMBL/GenBank/DDBJ databases">
        <authorList>
            <person name="Sun L."/>
            <person name="Chen Z."/>
        </authorList>
    </citation>
    <scope>NUCLEOTIDE SEQUENCE [LARGE SCALE GENOMIC DNA]</scope>
    <source>
        <strain evidence="10 11">3-5-3</strain>
    </source>
</reference>
<dbReference type="PROSITE" id="PS51330">
    <property type="entry name" value="DHFR_2"/>
    <property type="match status" value="1"/>
</dbReference>
<name>A0A433XPG2_9BACL</name>
<evidence type="ECO:0000256" key="6">
    <source>
        <dbReference type="ARBA" id="ARBA00023002"/>
    </source>
</evidence>
<dbReference type="GO" id="GO:0005829">
    <property type="term" value="C:cytosol"/>
    <property type="evidence" value="ECO:0007669"/>
    <property type="project" value="TreeGrafter"/>
</dbReference>
<evidence type="ECO:0000313" key="11">
    <source>
        <dbReference type="Proteomes" id="UP000272464"/>
    </source>
</evidence>
<dbReference type="GO" id="GO:0006730">
    <property type="term" value="P:one-carbon metabolic process"/>
    <property type="evidence" value="ECO:0007669"/>
    <property type="project" value="UniProtKB-KW"/>
</dbReference>
<evidence type="ECO:0000256" key="1">
    <source>
        <dbReference type="ARBA" id="ARBA00004903"/>
    </source>
</evidence>
<dbReference type="PANTHER" id="PTHR48069">
    <property type="entry name" value="DIHYDROFOLATE REDUCTASE"/>
    <property type="match status" value="1"/>
</dbReference>
<comment type="caution">
    <text evidence="10">The sequence shown here is derived from an EMBL/GenBank/DDBJ whole genome shotgun (WGS) entry which is preliminary data.</text>
</comment>
<dbReference type="PANTHER" id="PTHR48069:SF3">
    <property type="entry name" value="DIHYDROFOLATE REDUCTASE"/>
    <property type="match status" value="1"/>
</dbReference>
<dbReference type="UniPathway" id="UPA00077">
    <property type="reaction ID" value="UER00158"/>
</dbReference>
<keyword evidence="4 8" id="KW-0554">One-carbon metabolism</keyword>
<dbReference type="CDD" id="cd00209">
    <property type="entry name" value="DHFR"/>
    <property type="match status" value="1"/>
</dbReference>
<dbReference type="PIRSF" id="PIRSF000194">
    <property type="entry name" value="DHFR"/>
    <property type="match status" value="1"/>
</dbReference>
<dbReference type="FunFam" id="3.40.430.10:FF:000001">
    <property type="entry name" value="Dihydrofolate reductase"/>
    <property type="match status" value="1"/>
</dbReference>
<comment type="similarity">
    <text evidence="2 8">Belongs to the dihydrofolate reductase family.</text>
</comment>
<evidence type="ECO:0000256" key="2">
    <source>
        <dbReference type="ARBA" id="ARBA00009539"/>
    </source>
</evidence>
<dbReference type="InterPro" id="IPR024072">
    <property type="entry name" value="DHFR-like_dom_sf"/>
</dbReference>
<evidence type="ECO:0000313" key="10">
    <source>
        <dbReference type="EMBL" id="RUT35924.1"/>
    </source>
</evidence>
<comment type="catalytic activity">
    <reaction evidence="8">
        <text>(6S)-5,6,7,8-tetrahydrofolate + NADP(+) = 7,8-dihydrofolate + NADPH + H(+)</text>
        <dbReference type="Rhea" id="RHEA:15009"/>
        <dbReference type="ChEBI" id="CHEBI:15378"/>
        <dbReference type="ChEBI" id="CHEBI:57451"/>
        <dbReference type="ChEBI" id="CHEBI:57453"/>
        <dbReference type="ChEBI" id="CHEBI:57783"/>
        <dbReference type="ChEBI" id="CHEBI:58349"/>
        <dbReference type="EC" id="1.5.1.3"/>
    </reaction>
</comment>
<dbReference type="RefSeq" id="WP_127197621.1">
    <property type="nucleotide sequence ID" value="NZ_RZNX01000001.1"/>
</dbReference>
<evidence type="ECO:0000256" key="3">
    <source>
        <dbReference type="ARBA" id="ARBA00012856"/>
    </source>
</evidence>
<dbReference type="InterPro" id="IPR001796">
    <property type="entry name" value="DHFR_dom"/>
</dbReference>
<proteinExistence type="inferred from homology"/>
<dbReference type="Proteomes" id="UP000272464">
    <property type="component" value="Unassembled WGS sequence"/>
</dbReference>
<dbReference type="GO" id="GO:0046654">
    <property type="term" value="P:tetrahydrofolate biosynthetic process"/>
    <property type="evidence" value="ECO:0007669"/>
    <property type="project" value="UniProtKB-UniPathway"/>
</dbReference>
<keyword evidence="11" id="KW-1185">Reference proteome</keyword>
<dbReference type="Gene3D" id="3.40.430.10">
    <property type="entry name" value="Dihydrofolate Reductase, subunit A"/>
    <property type="match status" value="1"/>
</dbReference>
<dbReference type="OrthoDB" id="9804315at2"/>
<comment type="function">
    <text evidence="7 8">Key enzyme in folate metabolism. Catalyzes an essential reaction for de novo glycine and purine synthesis, and for DNA precursor synthesis.</text>
</comment>
<dbReference type="SUPFAM" id="SSF53597">
    <property type="entry name" value="Dihydrofolate reductase-like"/>
    <property type="match status" value="1"/>
</dbReference>
<evidence type="ECO:0000256" key="7">
    <source>
        <dbReference type="ARBA" id="ARBA00025067"/>
    </source>
</evidence>
<evidence type="ECO:0000256" key="4">
    <source>
        <dbReference type="ARBA" id="ARBA00022563"/>
    </source>
</evidence>
<dbReference type="AlphaFoldDB" id="A0A433XPG2"/>
<accession>A0A433XPG2</accession>
<comment type="pathway">
    <text evidence="1 8">Cofactor biosynthesis; tetrahydrofolate biosynthesis; 5,6,7,8-tetrahydrofolate from 7,8-dihydrofolate: step 1/1.</text>
</comment>
<evidence type="ECO:0000259" key="9">
    <source>
        <dbReference type="PROSITE" id="PS51330"/>
    </source>
</evidence>
<evidence type="ECO:0000256" key="5">
    <source>
        <dbReference type="ARBA" id="ARBA00022857"/>
    </source>
</evidence>
<gene>
    <name evidence="10" type="ORF">EJP77_02685</name>
</gene>
<feature type="domain" description="DHFR" evidence="9">
    <location>
        <begin position="2"/>
        <end position="161"/>
    </location>
</feature>